<dbReference type="GO" id="GO:0016747">
    <property type="term" value="F:acyltransferase activity, transferring groups other than amino-acyl groups"/>
    <property type="evidence" value="ECO:0007669"/>
    <property type="project" value="InterPro"/>
</dbReference>
<keyword evidence="1" id="KW-0812">Transmembrane</keyword>
<gene>
    <name evidence="3" type="ORF">BWK62_06460</name>
</gene>
<evidence type="ECO:0000313" key="3">
    <source>
        <dbReference type="EMBL" id="OWP77798.1"/>
    </source>
</evidence>
<feature type="transmembrane region" description="Helical" evidence="1">
    <location>
        <begin position="324"/>
        <end position="345"/>
    </location>
</feature>
<dbReference type="Proteomes" id="UP000198034">
    <property type="component" value="Unassembled WGS sequence"/>
</dbReference>
<proteinExistence type="predicted"/>
<accession>A0A246GB74</accession>
<feature type="transmembrane region" description="Helical" evidence="1">
    <location>
        <begin position="85"/>
        <end position="107"/>
    </location>
</feature>
<feature type="transmembrane region" description="Helical" evidence="1">
    <location>
        <begin position="230"/>
        <end position="248"/>
    </location>
</feature>
<evidence type="ECO:0000313" key="4">
    <source>
        <dbReference type="Proteomes" id="UP000198034"/>
    </source>
</evidence>
<feature type="transmembrane region" description="Helical" evidence="1">
    <location>
        <begin position="127"/>
        <end position="144"/>
    </location>
</feature>
<keyword evidence="1" id="KW-1133">Transmembrane helix</keyword>
<feature type="transmembrane region" description="Helical" evidence="1">
    <location>
        <begin position="156"/>
        <end position="175"/>
    </location>
</feature>
<organism evidence="3 4">
    <name type="scientific">Flavobacterium columnare</name>
    <dbReference type="NCBI Taxonomy" id="996"/>
    <lineage>
        <taxon>Bacteria</taxon>
        <taxon>Pseudomonadati</taxon>
        <taxon>Bacteroidota</taxon>
        <taxon>Flavobacteriia</taxon>
        <taxon>Flavobacteriales</taxon>
        <taxon>Flavobacteriaceae</taxon>
        <taxon>Flavobacterium</taxon>
    </lineage>
</organism>
<protein>
    <recommendedName>
        <fullName evidence="2">Acyltransferase 3 domain-containing protein</fullName>
    </recommendedName>
</protein>
<evidence type="ECO:0000259" key="2">
    <source>
        <dbReference type="Pfam" id="PF01757"/>
    </source>
</evidence>
<evidence type="ECO:0000256" key="1">
    <source>
        <dbReference type="SAM" id="Phobius"/>
    </source>
</evidence>
<dbReference type="AlphaFoldDB" id="A0A246GB74"/>
<dbReference type="Pfam" id="PF01757">
    <property type="entry name" value="Acyl_transf_3"/>
    <property type="match status" value="1"/>
</dbReference>
<dbReference type="InterPro" id="IPR002656">
    <property type="entry name" value="Acyl_transf_3_dom"/>
</dbReference>
<feature type="transmembrane region" description="Helical" evidence="1">
    <location>
        <begin position="41"/>
        <end position="64"/>
    </location>
</feature>
<feature type="domain" description="Acyltransferase 3" evidence="2">
    <location>
        <begin position="5"/>
        <end position="346"/>
    </location>
</feature>
<sequence length="352" mass="40136">MKRLKFIDLAKALAAVFMVCVHVLNTHTVLAVDKGTYFGKIINLLGEAPAAPVFMFSMGLAFTYSKNFEFASRAKRSLSIFLKGYKLNFFRLLVPAIFFGITSLFITTKTVENISEEGNVLETLVKNFLVIDILQFAGLSYLVMSLLSKYKVPVKYIAVLILVIGGFSTYVWGIQTGNSVVDRVLDLFWGDKGDAVSFPLLPWLVYPLAGYVMGDYLLHKEDKDVLMKSFYLGVFLFIIGGAITYTNPKYHLGDYWHTRIGGIMLYIGFVLIWMKICDIIMKYASEKVYQPIAFLSRNLTNFYAIQWIVIVGLIPFIGQKECDLYQTILLMGFVFVFTYWVTIIMERKKINF</sequence>
<feature type="transmembrane region" description="Helical" evidence="1">
    <location>
        <begin position="260"/>
        <end position="281"/>
    </location>
</feature>
<feature type="transmembrane region" description="Helical" evidence="1">
    <location>
        <begin position="302"/>
        <end position="318"/>
    </location>
</feature>
<dbReference type="EMBL" id="MTCY01000014">
    <property type="protein sequence ID" value="OWP77798.1"/>
    <property type="molecule type" value="Genomic_DNA"/>
</dbReference>
<keyword evidence="1" id="KW-0472">Membrane</keyword>
<reference evidence="3 4" key="1">
    <citation type="journal article" date="2017" name="Infect. Genet. Evol.">
        <title>Comparative genome analysis of fish pathogen Flavobacterium columnare reveals extensive sequence diversity within the species.</title>
        <authorList>
            <person name="Kayansamruaj P."/>
            <person name="Dong H.T."/>
            <person name="Hirono I."/>
            <person name="Kondo H."/>
            <person name="Senapin S."/>
            <person name="Rodkhum C."/>
        </authorList>
    </citation>
    <scope>NUCLEOTIDE SEQUENCE [LARGE SCALE GENOMIC DNA]</scope>
    <source>
        <strain evidence="3 4">1214</strain>
    </source>
</reference>
<comment type="caution">
    <text evidence="3">The sequence shown here is derived from an EMBL/GenBank/DDBJ whole genome shotgun (WGS) entry which is preliminary data.</text>
</comment>
<feature type="transmembrane region" description="Helical" evidence="1">
    <location>
        <begin position="195"/>
        <end position="218"/>
    </location>
</feature>
<name>A0A246GB74_9FLAO</name>